<dbReference type="STRING" id="515897.SAMN05421849_0167"/>
<dbReference type="CDD" id="cd00118">
    <property type="entry name" value="LysM"/>
    <property type="match status" value="1"/>
</dbReference>
<gene>
    <name evidence="4" type="ORF">SAMN05421849_0167</name>
</gene>
<evidence type="ECO:0000256" key="2">
    <source>
        <dbReference type="SAM" id="Phobius"/>
    </source>
</evidence>
<organism evidence="4 5">
    <name type="scientific">Pontibaca methylaminivorans</name>
    <dbReference type="NCBI Taxonomy" id="515897"/>
    <lineage>
        <taxon>Bacteria</taxon>
        <taxon>Pseudomonadati</taxon>
        <taxon>Pseudomonadota</taxon>
        <taxon>Alphaproteobacteria</taxon>
        <taxon>Rhodobacterales</taxon>
        <taxon>Roseobacteraceae</taxon>
        <taxon>Pontibaca</taxon>
    </lineage>
</organism>
<accession>A0A1R3W945</accession>
<dbReference type="SMART" id="SM00257">
    <property type="entry name" value="LysM"/>
    <property type="match status" value="1"/>
</dbReference>
<feature type="domain" description="LysM" evidence="3">
    <location>
        <begin position="312"/>
        <end position="361"/>
    </location>
</feature>
<keyword evidence="5" id="KW-1185">Reference proteome</keyword>
<dbReference type="OrthoDB" id="370541at2"/>
<dbReference type="AlphaFoldDB" id="A0A1R3W945"/>
<keyword evidence="2" id="KW-1133">Transmembrane helix</keyword>
<sequence length="363" mass="37214">MVERGAQAGRSALVWGATAILVLAALLVAGLVHWQRGTGSPPAQSASLPDAVPDLSEPMPDDHGAGAVFSTPAFDVVRVDPDGGAVIAGHAAPGARVTVLLDGVAQTEIEADAGGHFVAMVDLPPDQAPRVLSLSAESDGQQVVSDEDIILAPIAPGASPDPAEAGSGGDGTETLTEDDAAGEGAADIALLRSDAAGVELLGRGGATGQAAATEGITLDTITYGADGAVRLQGRARPGGHVRIYLDDRLIGDSSGENGGWQALLADVPPGDYRLRLDELSAGGDVVGRLETPFRRESAEALERALPDPARAGPVTVQPGDTLWAISRERYGEGLLYVRVFEANRAAIRNPDLIYPGQVFTLPE</sequence>
<dbReference type="RefSeq" id="WP_076646408.1">
    <property type="nucleotide sequence ID" value="NZ_FTPS01000001.1"/>
</dbReference>
<evidence type="ECO:0000313" key="4">
    <source>
        <dbReference type="EMBL" id="SIT74498.1"/>
    </source>
</evidence>
<dbReference type="PANTHER" id="PTHR34700">
    <property type="entry name" value="POTASSIUM BINDING PROTEIN KBP"/>
    <property type="match status" value="1"/>
</dbReference>
<dbReference type="InterPro" id="IPR036779">
    <property type="entry name" value="LysM_dom_sf"/>
</dbReference>
<dbReference type="Proteomes" id="UP000192455">
    <property type="component" value="Unassembled WGS sequence"/>
</dbReference>
<protein>
    <submittedName>
        <fullName evidence="4">LysM domain-containing protein</fullName>
    </submittedName>
</protein>
<keyword evidence="2" id="KW-0812">Transmembrane</keyword>
<evidence type="ECO:0000256" key="1">
    <source>
        <dbReference type="SAM" id="MobiDB-lite"/>
    </source>
</evidence>
<proteinExistence type="predicted"/>
<keyword evidence="2" id="KW-0472">Membrane</keyword>
<dbReference type="InterPro" id="IPR052196">
    <property type="entry name" value="Bact_Kbp"/>
</dbReference>
<dbReference type="Pfam" id="PF01476">
    <property type="entry name" value="LysM"/>
    <property type="match status" value="1"/>
</dbReference>
<dbReference type="Gene3D" id="3.10.350.10">
    <property type="entry name" value="LysM domain"/>
    <property type="match status" value="1"/>
</dbReference>
<name>A0A1R3W945_9RHOB</name>
<dbReference type="InterPro" id="IPR018392">
    <property type="entry name" value="LysM"/>
</dbReference>
<dbReference type="PROSITE" id="PS51782">
    <property type="entry name" value="LYSM"/>
    <property type="match status" value="1"/>
</dbReference>
<evidence type="ECO:0000259" key="3">
    <source>
        <dbReference type="PROSITE" id="PS51782"/>
    </source>
</evidence>
<evidence type="ECO:0000313" key="5">
    <source>
        <dbReference type="Proteomes" id="UP000192455"/>
    </source>
</evidence>
<reference evidence="4 5" key="1">
    <citation type="submission" date="2017-01" db="EMBL/GenBank/DDBJ databases">
        <authorList>
            <person name="Mah S.A."/>
            <person name="Swanson W.J."/>
            <person name="Moy G.W."/>
            <person name="Vacquier V.D."/>
        </authorList>
    </citation>
    <scope>NUCLEOTIDE SEQUENCE [LARGE SCALE GENOMIC DNA]</scope>
    <source>
        <strain evidence="4 5">DSM 21219</strain>
    </source>
</reference>
<dbReference type="PANTHER" id="PTHR34700:SF4">
    <property type="entry name" value="PHAGE-LIKE ELEMENT PBSX PROTEIN XKDP"/>
    <property type="match status" value="1"/>
</dbReference>
<feature type="transmembrane region" description="Helical" evidence="2">
    <location>
        <begin position="12"/>
        <end position="34"/>
    </location>
</feature>
<feature type="region of interest" description="Disordered" evidence="1">
    <location>
        <begin position="153"/>
        <end position="177"/>
    </location>
</feature>
<dbReference type="EMBL" id="FTPS01000001">
    <property type="protein sequence ID" value="SIT74498.1"/>
    <property type="molecule type" value="Genomic_DNA"/>
</dbReference>